<dbReference type="OrthoDB" id="5457931at2"/>
<name>E1JS98_SOLFR</name>
<comment type="caution">
    <text evidence="2">The sequence shown here is derived from an EMBL/GenBank/DDBJ whole genome shotgun (WGS) entry which is preliminary data.</text>
</comment>
<feature type="compositionally biased region" description="Gly residues" evidence="1">
    <location>
        <begin position="184"/>
        <end position="199"/>
    </location>
</feature>
<organism evidence="2 3">
    <name type="scientific">Solidesulfovibrio fructosivorans JJ]</name>
    <dbReference type="NCBI Taxonomy" id="596151"/>
    <lineage>
        <taxon>Bacteria</taxon>
        <taxon>Pseudomonadati</taxon>
        <taxon>Thermodesulfobacteriota</taxon>
        <taxon>Desulfovibrionia</taxon>
        <taxon>Desulfovibrionales</taxon>
        <taxon>Desulfovibrionaceae</taxon>
        <taxon>Solidesulfovibrio</taxon>
    </lineage>
</organism>
<dbReference type="Proteomes" id="UP000006250">
    <property type="component" value="Unassembled WGS sequence"/>
</dbReference>
<evidence type="ECO:0000313" key="3">
    <source>
        <dbReference type="Proteomes" id="UP000006250"/>
    </source>
</evidence>
<feature type="compositionally biased region" description="Low complexity" evidence="1">
    <location>
        <begin position="162"/>
        <end position="181"/>
    </location>
</feature>
<sequence>MLPFFGSKSEKDIGERLLGKPRRFRLPRHGAAVTVHGRLVAFFRREHEPDGLMPPAPGRVELIALFVTRAGRYLAYYVVAYPETEDIAGRHEYIHVLENLTSVRTFLAAMHYPNRFDFADRLVGQALATLEGVQAKGKKVVRADDGIETLAPVPTPAPTPAPIDTTAAVADTPDTPGTPAPLVAGGGGKDASGGQGKTF</sequence>
<evidence type="ECO:0000313" key="2">
    <source>
        <dbReference type="EMBL" id="EFL52867.1"/>
    </source>
</evidence>
<dbReference type="EMBL" id="AECZ01000002">
    <property type="protein sequence ID" value="EFL52867.1"/>
    <property type="molecule type" value="Genomic_DNA"/>
</dbReference>
<feature type="region of interest" description="Disordered" evidence="1">
    <location>
        <begin position="151"/>
        <end position="199"/>
    </location>
</feature>
<keyword evidence="3" id="KW-1185">Reference proteome</keyword>
<evidence type="ECO:0000256" key="1">
    <source>
        <dbReference type="SAM" id="MobiDB-lite"/>
    </source>
</evidence>
<reference evidence="2 3" key="1">
    <citation type="submission" date="2010-08" db="EMBL/GenBank/DDBJ databases">
        <title>The draft genome of Desulfovibrio fructosovorans JJ.</title>
        <authorList>
            <consortium name="US DOE Joint Genome Institute (JGI-PGF)"/>
            <person name="Lucas S."/>
            <person name="Copeland A."/>
            <person name="Lapidus A."/>
            <person name="Cheng J.-F."/>
            <person name="Bruce D."/>
            <person name="Goodwin L."/>
            <person name="Pitluck S."/>
            <person name="Land M.L."/>
            <person name="Hauser L."/>
            <person name="Chang Y.-J."/>
            <person name="Jeffries C."/>
            <person name="Wall J.D."/>
            <person name="Stahl D.A."/>
            <person name="Arkin A.P."/>
            <person name="Dehal P."/>
            <person name="Stolyar S.M."/>
            <person name="Hazen T.C."/>
            <person name="Woyke T.J."/>
        </authorList>
    </citation>
    <scope>NUCLEOTIDE SEQUENCE [LARGE SCALE GENOMIC DNA]</scope>
    <source>
        <strain evidence="2 3">JJ</strain>
    </source>
</reference>
<gene>
    <name evidence="2" type="ORF">DesfrDRAFT_0497</name>
</gene>
<proteinExistence type="predicted"/>
<dbReference type="RefSeq" id="WP_005990771.1">
    <property type="nucleotide sequence ID" value="NZ_AECZ01000002.1"/>
</dbReference>
<dbReference type="STRING" id="596151.DesfrDRAFT_0497"/>
<dbReference type="eggNOG" id="ENOG5030FDR">
    <property type="taxonomic scope" value="Bacteria"/>
</dbReference>
<protein>
    <submittedName>
        <fullName evidence="2">Uncharacterized protein</fullName>
    </submittedName>
</protein>
<dbReference type="AlphaFoldDB" id="E1JS98"/>
<accession>E1JS98</accession>